<keyword evidence="5" id="KW-1185">Reference proteome</keyword>
<dbReference type="InterPro" id="IPR036322">
    <property type="entry name" value="WD40_repeat_dom_sf"/>
</dbReference>
<comment type="caution">
    <text evidence="4">The sequence shown here is derived from an EMBL/GenBank/DDBJ whole genome shotgun (WGS) entry which is preliminary data.</text>
</comment>
<evidence type="ECO:0000313" key="5">
    <source>
        <dbReference type="Proteomes" id="UP000825935"/>
    </source>
</evidence>
<organism evidence="4 5">
    <name type="scientific">Ceratopteris richardii</name>
    <name type="common">Triangle waterfern</name>
    <dbReference type="NCBI Taxonomy" id="49495"/>
    <lineage>
        <taxon>Eukaryota</taxon>
        <taxon>Viridiplantae</taxon>
        <taxon>Streptophyta</taxon>
        <taxon>Embryophyta</taxon>
        <taxon>Tracheophyta</taxon>
        <taxon>Polypodiopsida</taxon>
        <taxon>Polypodiidae</taxon>
        <taxon>Polypodiales</taxon>
        <taxon>Pteridineae</taxon>
        <taxon>Pteridaceae</taxon>
        <taxon>Parkerioideae</taxon>
        <taxon>Ceratopteris</taxon>
    </lineage>
</organism>
<evidence type="ECO:0000256" key="3">
    <source>
        <dbReference type="PROSITE-ProRule" id="PRU00221"/>
    </source>
</evidence>
<dbReference type="PANTHER" id="PTHR22889">
    <property type="entry name" value="WD REPEAT-CONTAINING PROTEIN 89"/>
    <property type="match status" value="1"/>
</dbReference>
<protein>
    <submittedName>
        <fullName evidence="4">Uncharacterized protein</fullName>
    </submittedName>
</protein>
<sequence length="399" mass="44193">MTDMEMETQEDAIPCRSGRGKRFKLLTTLQSSFGSPENPDYVLDIVSSEDMSVMAVSLSTNALKLYSPMTGQFLGDYRGHTERINDVSFPDSGLPHVLCSASSDGTIRVWDTRLGKQVSLMRSHQSSELFSFDCGGSSSSLFAAGGKAKVLFWDWRTQRELACLEECHTEDVTQVCFHPSRREKLVSASVDGLMCVFDTLAEINDDEGMDMVMGVGTSVGKLGFFGQSHASLWCLTHIETLSLWDFEEGTRMADFTDARMKASANWGLTSVDYLISCQYAPFVDRLWLIAGSNSGSVGYFPVSHSDCRSNASEKTGMIRPVSAVLEGGHTDIVRSVCSAPYQQGIPDDHEGFFCWTGGEDGRLCSWSKGDRDSERSLAWASKSLVMRREPHKKLRKKPY</sequence>
<dbReference type="InterPro" id="IPR015943">
    <property type="entry name" value="WD40/YVTN_repeat-like_dom_sf"/>
</dbReference>
<dbReference type="SMART" id="SM00320">
    <property type="entry name" value="WD40"/>
    <property type="match status" value="5"/>
</dbReference>
<dbReference type="SUPFAM" id="SSF50978">
    <property type="entry name" value="WD40 repeat-like"/>
    <property type="match status" value="1"/>
</dbReference>
<evidence type="ECO:0000256" key="2">
    <source>
        <dbReference type="ARBA" id="ARBA00022737"/>
    </source>
</evidence>
<dbReference type="Gene3D" id="2.130.10.10">
    <property type="entry name" value="YVTN repeat-like/Quinoprotein amine dehydrogenase"/>
    <property type="match status" value="2"/>
</dbReference>
<dbReference type="InterPro" id="IPR039328">
    <property type="entry name" value="WDR89"/>
</dbReference>
<dbReference type="PROSITE" id="PS50294">
    <property type="entry name" value="WD_REPEATS_REGION"/>
    <property type="match status" value="1"/>
</dbReference>
<feature type="repeat" description="WD" evidence="3">
    <location>
        <begin position="77"/>
        <end position="120"/>
    </location>
</feature>
<dbReference type="InterPro" id="IPR001680">
    <property type="entry name" value="WD40_rpt"/>
</dbReference>
<keyword evidence="1 3" id="KW-0853">WD repeat</keyword>
<dbReference type="PROSITE" id="PS50082">
    <property type="entry name" value="WD_REPEATS_2"/>
    <property type="match status" value="1"/>
</dbReference>
<proteinExistence type="predicted"/>
<dbReference type="AlphaFoldDB" id="A0A8T2SWQ3"/>
<reference evidence="4" key="1">
    <citation type="submission" date="2021-08" db="EMBL/GenBank/DDBJ databases">
        <title>WGS assembly of Ceratopteris richardii.</title>
        <authorList>
            <person name="Marchant D.B."/>
            <person name="Chen G."/>
            <person name="Jenkins J."/>
            <person name="Shu S."/>
            <person name="Leebens-Mack J."/>
            <person name="Grimwood J."/>
            <person name="Schmutz J."/>
            <person name="Soltis P."/>
            <person name="Soltis D."/>
            <person name="Chen Z.-H."/>
        </authorList>
    </citation>
    <scope>NUCLEOTIDE SEQUENCE</scope>
    <source>
        <strain evidence="4">Whitten #5841</strain>
        <tissue evidence="4">Leaf</tissue>
    </source>
</reference>
<dbReference type="PANTHER" id="PTHR22889:SF0">
    <property type="entry name" value="WD REPEAT-CONTAINING PROTEIN 89"/>
    <property type="match status" value="1"/>
</dbReference>
<dbReference type="EMBL" id="CM035422">
    <property type="protein sequence ID" value="KAH7372530.1"/>
    <property type="molecule type" value="Genomic_DNA"/>
</dbReference>
<name>A0A8T2SWQ3_CERRI</name>
<dbReference type="Proteomes" id="UP000825935">
    <property type="component" value="Chromosome 17"/>
</dbReference>
<keyword evidence="2" id="KW-0677">Repeat</keyword>
<dbReference type="InterPro" id="IPR019775">
    <property type="entry name" value="WD40_repeat_CS"/>
</dbReference>
<evidence type="ECO:0000313" key="4">
    <source>
        <dbReference type="EMBL" id="KAH7372530.1"/>
    </source>
</evidence>
<dbReference type="PROSITE" id="PS00678">
    <property type="entry name" value="WD_REPEATS_1"/>
    <property type="match status" value="1"/>
</dbReference>
<evidence type="ECO:0000256" key="1">
    <source>
        <dbReference type="ARBA" id="ARBA00022574"/>
    </source>
</evidence>
<dbReference type="OrthoDB" id="25131at2759"/>
<gene>
    <name evidence="4" type="ORF">KP509_17G008200</name>
</gene>
<dbReference type="Pfam" id="PF00400">
    <property type="entry name" value="WD40"/>
    <property type="match status" value="2"/>
</dbReference>
<dbReference type="OMA" id="NDGPVAF"/>
<accession>A0A8T2SWQ3</accession>